<keyword evidence="14" id="KW-1185">Reference proteome</keyword>
<evidence type="ECO:0000256" key="4">
    <source>
        <dbReference type="ARBA" id="ARBA00022622"/>
    </source>
</evidence>
<keyword evidence="3" id="KW-1003">Cell membrane</keyword>
<dbReference type="Proteomes" id="UP000257109">
    <property type="component" value="Unassembled WGS sequence"/>
</dbReference>
<keyword evidence="10" id="KW-1133">Transmembrane helix</keyword>
<evidence type="ECO:0000256" key="3">
    <source>
        <dbReference type="ARBA" id="ARBA00022475"/>
    </source>
</evidence>
<feature type="domain" description="COBRA C-terminal" evidence="12">
    <location>
        <begin position="412"/>
        <end position="623"/>
    </location>
</feature>
<evidence type="ECO:0000256" key="8">
    <source>
        <dbReference type="ARBA" id="ARBA00023288"/>
    </source>
</evidence>
<evidence type="ECO:0000313" key="13">
    <source>
        <dbReference type="EMBL" id="RDY11975.1"/>
    </source>
</evidence>
<evidence type="ECO:0000256" key="1">
    <source>
        <dbReference type="ARBA" id="ARBA00004609"/>
    </source>
</evidence>
<evidence type="ECO:0000256" key="11">
    <source>
        <dbReference type="SAM" id="SignalP"/>
    </source>
</evidence>
<reference evidence="13" key="1">
    <citation type="submission" date="2018-05" db="EMBL/GenBank/DDBJ databases">
        <title>Draft genome of Mucuna pruriens seed.</title>
        <authorList>
            <person name="Nnadi N.E."/>
            <person name="Vos R."/>
            <person name="Hasami M.H."/>
            <person name="Devisetty U.K."/>
            <person name="Aguiy J.C."/>
        </authorList>
    </citation>
    <scope>NUCLEOTIDE SEQUENCE [LARGE SCALE GENOMIC DNA]</scope>
    <source>
        <strain evidence="13">JCA_2017</strain>
    </source>
</reference>
<protein>
    <submittedName>
        <fullName evidence="13">COBRA-like protein 7</fullName>
    </submittedName>
</protein>
<dbReference type="GO" id="GO:0098552">
    <property type="term" value="C:side of membrane"/>
    <property type="evidence" value="ECO:0007669"/>
    <property type="project" value="UniProtKB-KW"/>
</dbReference>
<dbReference type="OrthoDB" id="2014623at2759"/>
<comment type="caution">
    <text evidence="13">The sequence shown here is derived from an EMBL/GenBank/DDBJ whole genome shotgun (WGS) entry which is preliminary data.</text>
</comment>
<dbReference type="InterPro" id="IPR056900">
    <property type="entry name" value="COB_C"/>
</dbReference>
<dbReference type="InterPro" id="IPR006918">
    <property type="entry name" value="COBRA_pln"/>
</dbReference>
<dbReference type="Pfam" id="PF04833">
    <property type="entry name" value="COBRA"/>
    <property type="match status" value="1"/>
</dbReference>
<feature type="signal peptide" evidence="11">
    <location>
        <begin position="1"/>
        <end position="28"/>
    </location>
</feature>
<keyword evidence="6 10" id="KW-0472">Membrane</keyword>
<dbReference type="STRING" id="157652.A0A371IAF7"/>
<keyword evidence="4" id="KW-0336">GPI-anchor</keyword>
<evidence type="ECO:0000256" key="2">
    <source>
        <dbReference type="ARBA" id="ARBA00005507"/>
    </source>
</evidence>
<proteinExistence type="inferred from homology"/>
<evidence type="ECO:0000256" key="9">
    <source>
        <dbReference type="SAM" id="MobiDB-lite"/>
    </source>
</evidence>
<evidence type="ECO:0000256" key="5">
    <source>
        <dbReference type="ARBA" id="ARBA00022729"/>
    </source>
</evidence>
<accession>A0A371IAF7</accession>
<dbReference type="EMBL" id="QJKJ01000545">
    <property type="protein sequence ID" value="RDY11975.1"/>
    <property type="molecule type" value="Genomic_DNA"/>
</dbReference>
<dbReference type="Pfam" id="PF25079">
    <property type="entry name" value="COB_C"/>
    <property type="match status" value="1"/>
</dbReference>
<sequence>MAMVLHVNGVFILAITVVAIFSAAPSMSQPQAASSCNGIFLSYVYTGGARLPPNVSDPTKQPYRFESTLTVLNNGLEELKSWKVFVGFRHSEWLVSASNAVLADGTSLPGAVGNGTVFSGSTVTDLKTAVATAGDLNQMQVQVEMVGTLLGVAPPSVPMPSSINLANDGFVCGQPTAQGSNESRVCCTSNPNLKTNMSTDEEFLPRQKGDLSITYDIIRTSDSNYWAEVTIANHNPLGRLDNWRLSWDWKNNEFIYTMKGAYPSNVDSSDCVFGTQGVFYKEIDFANVLNCERSPTIMDLPPTRFNDSDLGKIPFCCRNGTILPPTMDPSMSASRFQMQVYKMPPNLNRSDLTPPNNWEIKGTLNPDYECGNPIRVSPSESPDPTNPPSNKSAIASWQVVCNITNTKRARSKCCVSFSAYYNESVIPCNTCACGCSSNTERTCSSTSPSMWLPPEALLVPFENRTEKAISWAGLKHLPVPNPMPCGDNCGVSINWHVATDYRKGWTARVTLFNWGESSFADWFAAVQMDKAAKGFEEAYSFNGSALESVENTIFMQGKEGLNFLVAETNGSNPRRDPRVPGKQQSAILFTKKNTPGIHVAGADGFPTKVFFNGEECSLPLLFPSSATRTEVSFTTIIFLVLFFSMLFMRQ</sequence>
<keyword evidence="10" id="KW-0812">Transmembrane</keyword>
<feature type="region of interest" description="Disordered" evidence="9">
    <location>
        <begin position="372"/>
        <end position="391"/>
    </location>
</feature>
<keyword evidence="5 11" id="KW-0732">Signal</keyword>
<evidence type="ECO:0000256" key="7">
    <source>
        <dbReference type="ARBA" id="ARBA00023180"/>
    </source>
</evidence>
<evidence type="ECO:0000256" key="10">
    <source>
        <dbReference type="SAM" id="Phobius"/>
    </source>
</evidence>
<keyword evidence="8" id="KW-0449">Lipoprotein</keyword>
<dbReference type="AlphaFoldDB" id="A0A371IAF7"/>
<comment type="similarity">
    <text evidence="2">Belongs to the COBRA family.</text>
</comment>
<evidence type="ECO:0000256" key="6">
    <source>
        <dbReference type="ARBA" id="ARBA00023136"/>
    </source>
</evidence>
<feature type="transmembrane region" description="Helical" evidence="10">
    <location>
        <begin position="631"/>
        <end position="648"/>
    </location>
</feature>
<comment type="subcellular location">
    <subcellularLocation>
        <location evidence="1">Cell membrane</location>
        <topology evidence="1">Lipid-anchor</topology>
        <topology evidence="1">GPI-anchor</topology>
    </subcellularLocation>
</comment>
<feature type="compositionally biased region" description="Polar residues" evidence="9">
    <location>
        <begin position="378"/>
        <end position="391"/>
    </location>
</feature>
<dbReference type="PANTHER" id="PTHR31052:SF3">
    <property type="entry name" value="COBRA-LIKE PROTEIN 7"/>
    <property type="match status" value="1"/>
</dbReference>
<dbReference type="GO" id="GO:0005886">
    <property type="term" value="C:plasma membrane"/>
    <property type="evidence" value="ECO:0007669"/>
    <property type="project" value="UniProtKB-SubCell"/>
</dbReference>
<gene>
    <name evidence="13" type="primary">COBL7</name>
    <name evidence="13" type="ORF">CR513_03288</name>
</gene>
<organism evidence="13 14">
    <name type="scientific">Mucuna pruriens</name>
    <name type="common">Velvet bean</name>
    <name type="synonym">Dolichos pruriens</name>
    <dbReference type="NCBI Taxonomy" id="157652"/>
    <lineage>
        <taxon>Eukaryota</taxon>
        <taxon>Viridiplantae</taxon>
        <taxon>Streptophyta</taxon>
        <taxon>Embryophyta</taxon>
        <taxon>Tracheophyta</taxon>
        <taxon>Spermatophyta</taxon>
        <taxon>Magnoliopsida</taxon>
        <taxon>eudicotyledons</taxon>
        <taxon>Gunneridae</taxon>
        <taxon>Pentapetalae</taxon>
        <taxon>rosids</taxon>
        <taxon>fabids</taxon>
        <taxon>Fabales</taxon>
        <taxon>Fabaceae</taxon>
        <taxon>Papilionoideae</taxon>
        <taxon>50 kb inversion clade</taxon>
        <taxon>NPAAA clade</taxon>
        <taxon>indigoferoid/millettioid clade</taxon>
        <taxon>Phaseoleae</taxon>
        <taxon>Mucuna</taxon>
    </lineage>
</organism>
<dbReference type="PANTHER" id="PTHR31052">
    <property type="entry name" value="COBRA-LIKE PROTEIN 7"/>
    <property type="match status" value="1"/>
</dbReference>
<evidence type="ECO:0000259" key="12">
    <source>
        <dbReference type="Pfam" id="PF25079"/>
    </source>
</evidence>
<dbReference type="GO" id="GO:0010215">
    <property type="term" value="P:cellulose microfibril organization"/>
    <property type="evidence" value="ECO:0007669"/>
    <property type="project" value="InterPro"/>
</dbReference>
<name>A0A371IAF7_MUCPR</name>
<feature type="non-terminal residue" evidence="13">
    <location>
        <position position="1"/>
    </location>
</feature>
<feature type="chain" id="PRO_5016943365" evidence="11">
    <location>
        <begin position="29"/>
        <end position="650"/>
    </location>
</feature>
<keyword evidence="7" id="KW-0325">Glycoprotein</keyword>
<evidence type="ECO:0000313" key="14">
    <source>
        <dbReference type="Proteomes" id="UP000257109"/>
    </source>
</evidence>